<evidence type="ECO:0000256" key="5">
    <source>
        <dbReference type="ARBA" id="ARBA00038063"/>
    </source>
</evidence>
<dbReference type="eggNOG" id="COG0193">
    <property type="taxonomic scope" value="Bacteria"/>
</dbReference>
<evidence type="ECO:0000256" key="3">
    <source>
        <dbReference type="ARBA" id="ARBA00022801"/>
    </source>
</evidence>
<organism evidence="8 9">
    <name type="scientific">Halobacteriovorax marinus (strain ATCC BAA-682 / DSM 15412 / SJ)</name>
    <name type="common">Bacteriovorax marinus</name>
    <dbReference type="NCBI Taxonomy" id="862908"/>
    <lineage>
        <taxon>Bacteria</taxon>
        <taxon>Pseudomonadati</taxon>
        <taxon>Bdellovibrionota</taxon>
        <taxon>Bacteriovoracia</taxon>
        <taxon>Bacteriovoracales</taxon>
        <taxon>Halobacteriovoraceae</taxon>
        <taxon>Halobacteriovorax</taxon>
    </lineage>
</organism>
<dbReference type="EC" id="3.1.1.29" evidence="1 7"/>
<dbReference type="SUPFAM" id="SSF53178">
    <property type="entry name" value="Peptidyl-tRNA hydrolase-like"/>
    <property type="match status" value="1"/>
</dbReference>
<dbReference type="PANTHER" id="PTHR17224">
    <property type="entry name" value="PEPTIDYL-TRNA HYDROLASE"/>
    <property type="match status" value="1"/>
</dbReference>
<dbReference type="NCBIfam" id="TIGR00447">
    <property type="entry name" value="pth"/>
    <property type="match status" value="1"/>
</dbReference>
<dbReference type="AlphaFoldDB" id="E1X179"/>
<dbReference type="PROSITE" id="PS01196">
    <property type="entry name" value="PEPT_TRNA_HYDROL_2"/>
    <property type="match status" value="1"/>
</dbReference>
<evidence type="ECO:0000256" key="2">
    <source>
        <dbReference type="ARBA" id="ARBA00022555"/>
    </source>
</evidence>
<feature type="site" description="Stabilizes the basic form of H active site to accept a proton" evidence="7">
    <location>
        <position position="92"/>
    </location>
</feature>
<evidence type="ECO:0000313" key="8">
    <source>
        <dbReference type="EMBL" id="CBW28149.1"/>
    </source>
</evidence>
<gene>
    <name evidence="7 8" type="primary">pth</name>
    <name evidence="8" type="ordered locus">BMS_3406</name>
</gene>
<reference evidence="9" key="1">
    <citation type="journal article" date="2013" name="ISME J.">
        <title>A small predatory core genome in the divergent marine Bacteriovorax marinus SJ and the terrestrial Bdellovibrio bacteriovorus.</title>
        <authorList>
            <person name="Crossman L.C."/>
            <person name="Chen H."/>
            <person name="Cerdeno-Tarraga A.M."/>
            <person name="Brooks K."/>
            <person name="Quail M.A."/>
            <person name="Pineiro S.A."/>
            <person name="Hobley L."/>
            <person name="Sockett R.E."/>
            <person name="Bentley S.D."/>
            <person name="Parkhill J."/>
            <person name="Williams H.N."/>
            <person name="Stine O.C."/>
        </authorList>
    </citation>
    <scope>NUCLEOTIDE SEQUENCE [LARGE SCALE GENOMIC DNA]</scope>
    <source>
        <strain evidence="9">ATCC BAA-682 / DSM 15412 / SJ</strain>
    </source>
</reference>
<dbReference type="Proteomes" id="UP000008963">
    <property type="component" value="Chromosome"/>
</dbReference>
<dbReference type="GO" id="GO:0005737">
    <property type="term" value="C:cytoplasm"/>
    <property type="evidence" value="ECO:0007669"/>
    <property type="project" value="UniProtKB-SubCell"/>
</dbReference>
<dbReference type="GO" id="GO:0004045">
    <property type="term" value="F:peptidyl-tRNA hydrolase activity"/>
    <property type="evidence" value="ECO:0007669"/>
    <property type="project" value="UniProtKB-UniRule"/>
</dbReference>
<dbReference type="EMBL" id="FQ312005">
    <property type="protein sequence ID" value="CBW28149.1"/>
    <property type="molecule type" value="Genomic_DNA"/>
</dbReference>
<comment type="function">
    <text evidence="7">Hydrolyzes ribosome-free peptidyl-tRNAs (with 1 or more amino acids incorporated), which drop off the ribosome during protein synthesis, or as a result of ribosome stalling.</text>
</comment>
<comment type="function">
    <text evidence="7">Catalyzes the release of premature peptidyl moieties from peptidyl-tRNA molecules trapped in stalled 50S ribosomal subunits, and thus maintains levels of free tRNAs and 50S ribosomes.</text>
</comment>
<dbReference type="HOGENOM" id="CLU_062456_4_1_7"/>
<comment type="similarity">
    <text evidence="5 7">Belongs to the PTH family.</text>
</comment>
<dbReference type="CDD" id="cd00462">
    <property type="entry name" value="PTH"/>
    <property type="match status" value="1"/>
</dbReference>
<name>E1X179_HALMS</name>
<comment type="catalytic activity">
    <reaction evidence="7">
        <text>an N-acyl-L-alpha-aminoacyl-tRNA + H2O = an N-acyl-L-amino acid + a tRNA + H(+)</text>
        <dbReference type="Rhea" id="RHEA:54448"/>
        <dbReference type="Rhea" id="RHEA-COMP:10123"/>
        <dbReference type="Rhea" id="RHEA-COMP:13883"/>
        <dbReference type="ChEBI" id="CHEBI:15377"/>
        <dbReference type="ChEBI" id="CHEBI:15378"/>
        <dbReference type="ChEBI" id="CHEBI:59874"/>
        <dbReference type="ChEBI" id="CHEBI:78442"/>
        <dbReference type="ChEBI" id="CHEBI:138191"/>
        <dbReference type="EC" id="3.1.1.29"/>
    </reaction>
</comment>
<keyword evidence="3 7" id="KW-0378">Hydrolase</keyword>
<evidence type="ECO:0000256" key="1">
    <source>
        <dbReference type="ARBA" id="ARBA00013260"/>
    </source>
</evidence>
<feature type="binding site" evidence="7">
    <location>
        <position position="113"/>
    </location>
    <ligand>
        <name>tRNA</name>
        <dbReference type="ChEBI" id="CHEBI:17843"/>
    </ligand>
</feature>
<dbReference type="InterPro" id="IPR001328">
    <property type="entry name" value="Pept_tRNA_hydro"/>
</dbReference>
<keyword evidence="2 7" id="KW-0820">tRNA-binding</keyword>
<dbReference type="InterPro" id="IPR018171">
    <property type="entry name" value="Pept_tRNA_hydro_CS"/>
</dbReference>
<keyword evidence="9" id="KW-1185">Reference proteome</keyword>
<protein>
    <recommendedName>
        <fullName evidence="6 7">Peptidyl-tRNA hydrolase</fullName>
        <shortName evidence="7">Pth</shortName>
        <ecNumber evidence="1 7">3.1.1.29</ecNumber>
    </recommendedName>
</protein>
<dbReference type="GO" id="GO:0072344">
    <property type="term" value="P:rescue of stalled ribosome"/>
    <property type="evidence" value="ECO:0007669"/>
    <property type="project" value="UniProtKB-UniRule"/>
</dbReference>
<dbReference type="FunFam" id="3.40.50.1470:FF:000001">
    <property type="entry name" value="Peptidyl-tRNA hydrolase"/>
    <property type="match status" value="1"/>
</dbReference>
<feature type="site" description="Discriminates between blocked and unblocked aminoacyl-tRNA" evidence="7">
    <location>
        <position position="11"/>
    </location>
</feature>
<sequence>MMTKLIVGLGNPGAEYRNTRHNIAWETFDNLSFAQNLRWQSKYKGEMATTEIEGEKVIFLKPQTFMNLSGESVAPLANFFKIPVEDILVVHDELDLNFGTIAYKDGGGLAGHNGLKSIAQCLGKQNFKRLRVGIGRPVHGSVSNWVLSGYHGEDAEFLESYLKGAAKAVEAYIEKGFQSAARTYSKKKII</sequence>
<comment type="subunit">
    <text evidence="7">Monomer.</text>
</comment>
<evidence type="ECO:0000256" key="6">
    <source>
        <dbReference type="ARBA" id="ARBA00050038"/>
    </source>
</evidence>
<dbReference type="Pfam" id="PF01195">
    <property type="entry name" value="Pept_tRNA_hydro"/>
    <property type="match status" value="1"/>
</dbReference>
<dbReference type="GO" id="GO:0000049">
    <property type="term" value="F:tRNA binding"/>
    <property type="evidence" value="ECO:0007669"/>
    <property type="project" value="UniProtKB-UniRule"/>
</dbReference>
<dbReference type="PANTHER" id="PTHR17224:SF1">
    <property type="entry name" value="PEPTIDYL-TRNA HYDROLASE"/>
    <property type="match status" value="1"/>
</dbReference>
<feature type="binding site" evidence="7">
    <location>
        <position position="67"/>
    </location>
    <ligand>
        <name>tRNA</name>
        <dbReference type="ChEBI" id="CHEBI:17843"/>
    </ligand>
</feature>
<accession>E1X179</accession>
<dbReference type="GO" id="GO:0006515">
    <property type="term" value="P:protein quality control for misfolded or incompletely synthesized proteins"/>
    <property type="evidence" value="ECO:0007669"/>
    <property type="project" value="UniProtKB-UniRule"/>
</dbReference>
<evidence type="ECO:0000256" key="7">
    <source>
        <dbReference type="HAMAP-Rule" id="MF_00083"/>
    </source>
</evidence>
<dbReference type="OrthoDB" id="5291754at2"/>
<dbReference type="KEGG" id="bmx:BMS_3406"/>
<evidence type="ECO:0000313" key="9">
    <source>
        <dbReference type="Proteomes" id="UP000008963"/>
    </source>
</evidence>
<comment type="subcellular location">
    <subcellularLocation>
        <location evidence="7">Cytoplasm</location>
    </subcellularLocation>
</comment>
<feature type="binding site" evidence="7">
    <location>
        <position position="16"/>
    </location>
    <ligand>
        <name>tRNA</name>
        <dbReference type="ChEBI" id="CHEBI:17843"/>
    </ligand>
</feature>
<dbReference type="HAMAP" id="MF_00083">
    <property type="entry name" value="Pept_tRNA_hydro_bact"/>
    <property type="match status" value="1"/>
</dbReference>
<feature type="binding site" evidence="7">
    <location>
        <position position="65"/>
    </location>
    <ligand>
        <name>tRNA</name>
        <dbReference type="ChEBI" id="CHEBI:17843"/>
    </ligand>
</feature>
<dbReference type="RefSeq" id="WP_014245918.1">
    <property type="nucleotide sequence ID" value="NC_016620.1"/>
</dbReference>
<keyword evidence="7" id="KW-0963">Cytoplasm</keyword>
<evidence type="ECO:0000256" key="4">
    <source>
        <dbReference type="ARBA" id="ARBA00022884"/>
    </source>
</evidence>
<dbReference type="PATRIC" id="fig|862908.3.peg.3259"/>
<proteinExistence type="inferred from homology"/>
<dbReference type="STRING" id="862908.BMS_3406"/>
<keyword evidence="4 7" id="KW-0694">RNA-binding</keyword>
<feature type="active site" description="Proton acceptor" evidence="7">
    <location>
        <position position="21"/>
    </location>
</feature>
<dbReference type="Gene3D" id="3.40.50.1470">
    <property type="entry name" value="Peptidyl-tRNA hydrolase"/>
    <property type="match status" value="1"/>
</dbReference>
<dbReference type="InterPro" id="IPR036416">
    <property type="entry name" value="Pept_tRNA_hydro_sf"/>
</dbReference>